<proteinExistence type="predicted"/>
<evidence type="ECO:0000256" key="1">
    <source>
        <dbReference type="SAM" id="MobiDB-lite"/>
    </source>
</evidence>
<evidence type="ECO:0000313" key="3">
    <source>
        <dbReference type="Proteomes" id="UP001457282"/>
    </source>
</evidence>
<name>A0AAW1YSH1_RUBAR</name>
<gene>
    <name evidence="2" type="ORF">M0R45_007112</name>
</gene>
<dbReference type="Proteomes" id="UP001457282">
    <property type="component" value="Unassembled WGS sequence"/>
</dbReference>
<dbReference type="AlphaFoldDB" id="A0AAW1YSH1"/>
<protein>
    <submittedName>
        <fullName evidence="2">Uncharacterized protein</fullName>
    </submittedName>
</protein>
<comment type="caution">
    <text evidence="2">The sequence shown here is derived from an EMBL/GenBank/DDBJ whole genome shotgun (WGS) entry which is preliminary data.</text>
</comment>
<evidence type="ECO:0000313" key="2">
    <source>
        <dbReference type="EMBL" id="KAK9951676.1"/>
    </source>
</evidence>
<dbReference type="EMBL" id="JBEDUW010000001">
    <property type="protein sequence ID" value="KAK9951676.1"/>
    <property type="molecule type" value="Genomic_DNA"/>
</dbReference>
<keyword evidence="3" id="KW-1185">Reference proteome</keyword>
<feature type="region of interest" description="Disordered" evidence="1">
    <location>
        <begin position="61"/>
        <end position="88"/>
    </location>
</feature>
<reference evidence="2 3" key="1">
    <citation type="journal article" date="2023" name="G3 (Bethesda)">
        <title>A chromosome-length genome assembly and annotation of blackberry (Rubus argutus, cv. 'Hillquist').</title>
        <authorList>
            <person name="Bruna T."/>
            <person name="Aryal R."/>
            <person name="Dudchenko O."/>
            <person name="Sargent D.J."/>
            <person name="Mead D."/>
            <person name="Buti M."/>
            <person name="Cavallini A."/>
            <person name="Hytonen T."/>
            <person name="Andres J."/>
            <person name="Pham M."/>
            <person name="Weisz D."/>
            <person name="Mascagni F."/>
            <person name="Usai G."/>
            <person name="Natali L."/>
            <person name="Bassil N."/>
            <person name="Fernandez G.E."/>
            <person name="Lomsadze A."/>
            <person name="Armour M."/>
            <person name="Olukolu B."/>
            <person name="Poorten T."/>
            <person name="Britton C."/>
            <person name="Davik J."/>
            <person name="Ashrafi H."/>
            <person name="Aiden E.L."/>
            <person name="Borodovsky M."/>
            <person name="Worthington M."/>
        </authorList>
    </citation>
    <scope>NUCLEOTIDE SEQUENCE [LARGE SCALE GENOMIC DNA]</scope>
    <source>
        <strain evidence="2">PI 553951</strain>
    </source>
</reference>
<organism evidence="2 3">
    <name type="scientific">Rubus argutus</name>
    <name type="common">Southern blackberry</name>
    <dbReference type="NCBI Taxonomy" id="59490"/>
    <lineage>
        <taxon>Eukaryota</taxon>
        <taxon>Viridiplantae</taxon>
        <taxon>Streptophyta</taxon>
        <taxon>Embryophyta</taxon>
        <taxon>Tracheophyta</taxon>
        <taxon>Spermatophyta</taxon>
        <taxon>Magnoliopsida</taxon>
        <taxon>eudicotyledons</taxon>
        <taxon>Gunneridae</taxon>
        <taxon>Pentapetalae</taxon>
        <taxon>rosids</taxon>
        <taxon>fabids</taxon>
        <taxon>Rosales</taxon>
        <taxon>Rosaceae</taxon>
        <taxon>Rosoideae</taxon>
        <taxon>Rosoideae incertae sedis</taxon>
        <taxon>Rubus</taxon>
    </lineage>
</organism>
<sequence>MSTGNRRRTWLRAERRELRGKVACRLGRIDAWVRQNPGRRRRRQEWAVVVVDQRQQRWSRRGLSKAAATGRGGAFGEDSDDGAGKISGHGEVAGQIAAGLGSMNDDGVAGNCRDAVARLKEASVLGCCRRRLEVSWRQRASWAFVD</sequence>
<accession>A0AAW1YSH1</accession>